<evidence type="ECO:0008006" key="3">
    <source>
        <dbReference type="Google" id="ProtNLM"/>
    </source>
</evidence>
<name>A0ABW0T1L3_9GAMM</name>
<proteinExistence type="predicted"/>
<comment type="caution">
    <text evidence="1">The sequence shown here is derived from an EMBL/GenBank/DDBJ whole genome shotgun (WGS) entry which is preliminary data.</text>
</comment>
<dbReference type="Proteomes" id="UP001596111">
    <property type="component" value="Unassembled WGS sequence"/>
</dbReference>
<reference evidence="2" key="1">
    <citation type="journal article" date="2019" name="Int. J. Syst. Evol. Microbiol.">
        <title>The Global Catalogue of Microorganisms (GCM) 10K type strain sequencing project: providing services to taxonomists for standard genome sequencing and annotation.</title>
        <authorList>
            <consortium name="The Broad Institute Genomics Platform"/>
            <consortium name="The Broad Institute Genome Sequencing Center for Infectious Disease"/>
            <person name="Wu L."/>
            <person name="Ma J."/>
        </authorList>
    </citation>
    <scope>NUCLEOTIDE SEQUENCE [LARGE SCALE GENOMIC DNA]</scope>
    <source>
        <strain evidence="2">CGMCC 1.13587</strain>
    </source>
</reference>
<sequence>MAQQAEISRSVLSKYLARDAGAPANPDLRSICAISDVLGIPPAFLLMRPSDWAVMATAMSIFAESREVDRFTELMQGLTSAGIHGPIESSRAAVDVARVMKLFDARPWSELDVFEADQRIERNIKTTSAVLPLGELSNKYLPMLLTLCALAGRTATQNSRPNNA</sequence>
<evidence type="ECO:0000313" key="1">
    <source>
        <dbReference type="EMBL" id="MFC5583187.1"/>
    </source>
</evidence>
<gene>
    <name evidence="1" type="ORF">ACFPPB_18900</name>
</gene>
<protein>
    <recommendedName>
        <fullName evidence="3">HTH cro/C1-type domain-containing protein</fullName>
    </recommendedName>
</protein>
<accession>A0ABW0T1L3</accession>
<organism evidence="1 2">
    <name type="scientific">Rhodanobacter terrae</name>
    <dbReference type="NCBI Taxonomy" id="418647"/>
    <lineage>
        <taxon>Bacteria</taxon>
        <taxon>Pseudomonadati</taxon>
        <taxon>Pseudomonadota</taxon>
        <taxon>Gammaproteobacteria</taxon>
        <taxon>Lysobacterales</taxon>
        <taxon>Rhodanobacteraceae</taxon>
        <taxon>Rhodanobacter</taxon>
    </lineage>
</organism>
<keyword evidence="2" id="KW-1185">Reference proteome</keyword>
<evidence type="ECO:0000313" key="2">
    <source>
        <dbReference type="Proteomes" id="UP001596111"/>
    </source>
</evidence>
<dbReference type="EMBL" id="JBHSNG010000036">
    <property type="protein sequence ID" value="MFC5583187.1"/>
    <property type="molecule type" value="Genomic_DNA"/>
</dbReference>
<dbReference type="RefSeq" id="WP_377329981.1">
    <property type="nucleotide sequence ID" value="NZ_JBHSNG010000036.1"/>
</dbReference>